<feature type="domain" description="DM13" evidence="2">
    <location>
        <begin position="72"/>
        <end position="187"/>
    </location>
</feature>
<name>A0ABS0GRT9_9ACTN</name>
<reference evidence="3 4" key="1">
    <citation type="submission" date="2020-11" db="EMBL/GenBank/DDBJ databases">
        <title>A novel isolate from a Black sea contaminated sediment with potential to produce alkanes: Plantactinospora alkalitolerans sp. nov.</title>
        <authorList>
            <person name="Carro L."/>
            <person name="Veyisoglu A."/>
            <person name="Guven K."/>
            <person name="Schumann P."/>
            <person name="Klenk H.-P."/>
            <person name="Sahin N."/>
        </authorList>
    </citation>
    <scope>NUCLEOTIDE SEQUENCE [LARGE SCALE GENOMIC DNA]</scope>
    <source>
        <strain evidence="3 4">S1510</strain>
    </source>
</reference>
<dbReference type="PROSITE" id="PS51549">
    <property type="entry name" value="DM13"/>
    <property type="match status" value="1"/>
</dbReference>
<comment type="caution">
    <text evidence="3">The sequence shown here is derived from an EMBL/GenBank/DDBJ whole genome shotgun (WGS) entry which is preliminary data.</text>
</comment>
<proteinExistence type="predicted"/>
<evidence type="ECO:0000313" key="4">
    <source>
        <dbReference type="Proteomes" id="UP000638560"/>
    </source>
</evidence>
<dbReference type="Proteomes" id="UP000638560">
    <property type="component" value="Unassembled WGS sequence"/>
</dbReference>
<dbReference type="InterPro" id="IPR019545">
    <property type="entry name" value="DM13_domain"/>
</dbReference>
<keyword evidence="1" id="KW-0812">Transmembrane</keyword>
<dbReference type="Pfam" id="PF10517">
    <property type="entry name" value="DM13"/>
    <property type="match status" value="1"/>
</dbReference>
<dbReference type="EMBL" id="JADPUN010000088">
    <property type="protein sequence ID" value="MBF9128739.1"/>
    <property type="molecule type" value="Genomic_DNA"/>
</dbReference>
<keyword evidence="4" id="KW-1185">Reference proteome</keyword>
<evidence type="ECO:0000313" key="3">
    <source>
        <dbReference type="EMBL" id="MBF9128739.1"/>
    </source>
</evidence>
<evidence type="ECO:0000259" key="2">
    <source>
        <dbReference type="PROSITE" id="PS51549"/>
    </source>
</evidence>
<accession>A0ABS0GRT9</accession>
<keyword evidence="1" id="KW-0472">Membrane</keyword>
<evidence type="ECO:0000256" key="1">
    <source>
        <dbReference type="SAM" id="Phobius"/>
    </source>
</evidence>
<feature type="transmembrane region" description="Helical" evidence="1">
    <location>
        <begin position="12"/>
        <end position="29"/>
    </location>
</feature>
<keyword evidence="1" id="KW-1133">Transmembrane helix</keyword>
<organism evidence="3 4">
    <name type="scientific">Plantactinospora alkalitolerans</name>
    <dbReference type="NCBI Taxonomy" id="2789879"/>
    <lineage>
        <taxon>Bacteria</taxon>
        <taxon>Bacillati</taxon>
        <taxon>Actinomycetota</taxon>
        <taxon>Actinomycetes</taxon>
        <taxon>Micromonosporales</taxon>
        <taxon>Micromonosporaceae</taxon>
        <taxon>Plantactinospora</taxon>
    </lineage>
</organism>
<dbReference type="RefSeq" id="WP_196200389.1">
    <property type="nucleotide sequence ID" value="NZ_JADPUN010000088.1"/>
</dbReference>
<gene>
    <name evidence="3" type="ORF">I0C86_07020</name>
</gene>
<sequence length="189" mass="20604">MWTKMLRSPLAWVGVVLVGIVAVFGLFWFQPWKLVVDRQVDEALPVVEVTPVATAAASAGAVPGPSATTPTGNRILAAGDFVTHEHETTGRAEIVRLADGRHRLVLRNLDTSNGPDLRVWLTDQRVVGGVAGWRVFDDGSWFEVARLKGNRGDQVYDLPPSVKPADFRSVSIWCRRFAVSFGAAALKTV</sequence>
<protein>
    <submittedName>
        <fullName evidence="3">DM13 domain-containing protein</fullName>
    </submittedName>
</protein>